<dbReference type="AlphaFoldDB" id="A0A7H0VFY5"/>
<sequence>MKFRFTFLLLSLSFLAFGQNNSFSDLFQSVNSICWETEAEIIKAQATGTLSEKQSDSLINRWELFCGTTEASIRSRLLHDLKYQGKLDTLIPLEYWRVYFKNLEGDSYLSSELQKHLEWSKGEAWQLLYSREWPKYERKVLEILAAEDMQEVYDQMMKKESYEDPEFEKLSQLVKDEAQPEDISFGLAYNYFYLNQDLKENLGAMHGASLFMDYQTEKFGFSLQTGFAASEQKAYLRFVEDGNQTVSDLEILFHIEAYLQYAVLNSRRSRLRFGAGFGFNSFSTDLSNYDEELDQENPIGIGSFYPSVGLDYSNRLHGTRRIGLAAQYHLTDYNGNDELRSALAGHMLAASLYFSF</sequence>
<dbReference type="RefSeq" id="WP_210759160.1">
    <property type="nucleotide sequence ID" value="NZ_CP060139.1"/>
</dbReference>
<organism evidence="2 3">
    <name type="scientific">Croceimicrobium hydrocarbonivorans</name>
    <dbReference type="NCBI Taxonomy" id="2761580"/>
    <lineage>
        <taxon>Bacteria</taxon>
        <taxon>Pseudomonadati</taxon>
        <taxon>Bacteroidota</taxon>
        <taxon>Flavobacteriia</taxon>
        <taxon>Flavobacteriales</taxon>
        <taxon>Owenweeksiaceae</taxon>
        <taxon>Croceimicrobium</taxon>
    </lineage>
</organism>
<dbReference type="Proteomes" id="UP000516305">
    <property type="component" value="Chromosome"/>
</dbReference>
<dbReference type="EMBL" id="CP060139">
    <property type="protein sequence ID" value="QNR24633.1"/>
    <property type="molecule type" value="Genomic_DNA"/>
</dbReference>
<name>A0A7H0VFY5_9FLAO</name>
<gene>
    <name evidence="2" type="ORF">H4K34_01965</name>
</gene>
<proteinExistence type="predicted"/>
<reference evidence="2 3" key="1">
    <citation type="submission" date="2020-08" db="EMBL/GenBank/DDBJ databases">
        <title>Croceimicrobium hydrocarbonivorans gen. nov., sp. nov., a novel marine bacterium isolated from a bacterial consortium that degrades polyethylene terephthalate.</title>
        <authorList>
            <person name="Liu R."/>
        </authorList>
    </citation>
    <scope>NUCLEOTIDE SEQUENCE [LARGE SCALE GENOMIC DNA]</scope>
    <source>
        <strain evidence="2 3">A20-9</strain>
    </source>
</reference>
<keyword evidence="1" id="KW-0732">Signal</keyword>
<evidence type="ECO:0000313" key="3">
    <source>
        <dbReference type="Proteomes" id="UP000516305"/>
    </source>
</evidence>
<evidence type="ECO:0000313" key="2">
    <source>
        <dbReference type="EMBL" id="QNR24633.1"/>
    </source>
</evidence>
<feature type="signal peptide" evidence="1">
    <location>
        <begin position="1"/>
        <end position="18"/>
    </location>
</feature>
<feature type="chain" id="PRO_5028853495" description="Outer membrane protein beta-barrel domain-containing protein" evidence="1">
    <location>
        <begin position="19"/>
        <end position="356"/>
    </location>
</feature>
<evidence type="ECO:0008006" key="4">
    <source>
        <dbReference type="Google" id="ProtNLM"/>
    </source>
</evidence>
<evidence type="ECO:0000256" key="1">
    <source>
        <dbReference type="SAM" id="SignalP"/>
    </source>
</evidence>
<dbReference type="KEGG" id="chyd:H4K34_01965"/>
<keyword evidence="3" id="KW-1185">Reference proteome</keyword>
<protein>
    <recommendedName>
        <fullName evidence="4">Outer membrane protein beta-barrel domain-containing protein</fullName>
    </recommendedName>
</protein>
<accession>A0A7H0VFY5</accession>